<sequence>MKTSSRRLIGVVLTLATIIGIFFVTDTVLATRSEQRMSQRILEFNHLTVTPSVYYAGFPFVWTLAKEEISTLTVGVSDISLQGFGSVRFSTVATKVTATKEQILAGDFDNTHAQLIAHNLGIDAVGLGQQLGVTDLLISNPYDISPSSPNASEVCLEATPQGFTHPVAVFATLRLVGPMLKISPYEVVANPNQISEEKILDAFRWEYDTRALPLGKQASFVYLSGGTIFLQSQERNITLKNSDFAPTKPQYN</sequence>
<organism evidence="1 2">
    <name type="scientific">Corynebacterium kutscheri</name>
    <dbReference type="NCBI Taxonomy" id="35755"/>
    <lineage>
        <taxon>Bacteria</taxon>
        <taxon>Bacillati</taxon>
        <taxon>Actinomycetota</taxon>
        <taxon>Actinomycetes</taxon>
        <taxon>Mycobacteriales</taxon>
        <taxon>Corynebacteriaceae</taxon>
        <taxon>Corynebacterium</taxon>
    </lineage>
</organism>
<evidence type="ECO:0000313" key="2">
    <source>
        <dbReference type="Proteomes" id="UP000271380"/>
    </source>
</evidence>
<reference evidence="1 2" key="1">
    <citation type="submission" date="2018-12" db="EMBL/GenBank/DDBJ databases">
        <authorList>
            <consortium name="Pathogen Informatics"/>
        </authorList>
    </citation>
    <scope>NUCLEOTIDE SEQUENCE [LARGE SCALE GENOMIC DNA]</scope>
    <source>
        <strain evidence="1 2">NCTC949</strain>
    </source>
</reference>
<dbReference type="Pfam" id="PF11209">
    <property type="entry name" value="LmeA"/>
    <property type="match status" value="1"/>
</dbReference>
<evidence type="ECO:0000313" key="1">
    <source>
        <dbReference type="EMBL" id="VEH04478.1"/>
    </source>
</evidence>
<dbReference type="EMBL" id="LR134377">
    <property type="protein sequence ID" value="VEH04478.1"/>
    <property type="molecule type" value="Genomic_DNA"/>
</dbReference>
<accession>A0AB38VQ56</accession>
<proteinExistence type="predicted"/>
<protein>
    <submittedName>
        <fullName evidence="1">Secreted protein</fullName>
    </submittedName>
</protein>
<dbReference type="AlphaFoldDB" id="A0AB38VQ56"/>
<dbReference type="Proteomes" id="UP000271380">
    <property type="component" value="Chromosome"/>
</dbReference>
<gene>
    <name evidence="1" type="ORF">NCTC949_00117</name>
</gene>
<dbReference type="InterPro" id="IPR021373">
    <property type="entry name" value="DUF2993"/>
</dbReference>
<name>A0AB38VQ56_9CORY</name>